<evidence type="ECO:0000256" key="1">
    <source>
        <dbReference type="ARBA" id="ARBA00010169"/>
    </source>
</evidence>
<organism evidence="2 3">
    <name type="scientific">Spodoptera litura</name>
    <name type="common">Asian cotton leafworm</name>
    <dbReference type="NCBI Taxonomy" id="69820"/>
    <lineage>
        <taxon>Eukaryota</taxon>
        <taxon>Metazoa</taxon>
        <taxon>Ecdysozoa</taxon>
        <taxon>Arthropoda</taxon>
        <taxon>Hexapoda</taxon>
        <taxon>Insecta</taxon>
        <taxon>Pterygota</taxon>
        <taxon>Neoptera</taxon>
        <taxon>Endopterygota</taxon>
        <taxon>Lepidoptera</taxon>
        <taxon>Glossata</taxon>
        <taxon>Ditrysia</taxon>
        <taxon>Noctuoidea</taxon>
        <taxon>Noctuidae</taxon>
        <taxon>Amphipyrinae</taxon>
        <taxon>Spodoptera</taxon>
    </lineage>
</organism>
<dbReference type="KEGG" id="sliu:111355556"/>
<evidence type="ECO:0000313" key="3">
    <source>
        <dbReference type="RefSeq" id="XP_022825290.1"/>
    </source>
</evidence>
<sequence>MNCQESAEIVYGKKMLISLNKKSLITFYFSFLRPCLVLAQANMSSGIVDADKYSVAYVTVPSVDVGKTIGHGLVKNKLAACVNVIPQVTSIYEWEGKINEDSEALLMIKTRTTQVDKLTEFVRTNHPYSVCEVISLPIKNGNPPYLKWIGDTVPEN</sequence>
<dbReference type="Pfam" id="PF03091">
    <property type="entry name" value="CutA1"/>
    <property type="match status" value="1"/>
</dbReference>
<comment type="similarity">
    <text evidence="1">Belongs to the CutA family.</text>
</comment>
<dbReference type="GO" id="GO:0010038">
    <property type="term" value="P:response to metal ion"/>
    <property type="evidence" value="ECO:0007669"/>
    <property type="project" value="InterPro"/>
</dbReference>
<dbReference type="Proteomes" id="UP000301870">
    <property type="component" value="Chromosome 21"/>
</dbReference>
<gene>
    <name evidence="3" type="primary">LOC111355556</name>
</gene>
<keyword evidence="2" id="KW-1185">Reference proteome</keyword>
<dbReference type="GeneID" id="111355556"/>
<dbReference type="PANTHER" id="PTHR23419">
    <property type="entry name" value="DIVALENT CATION TOLERANCE CUTA-RELATED"/>
    <property type="match status" value="1"/>
</dbReference>
<reference evidence="3" key="1">
    <citation type="submission" date="2025-08" db="UniProtKB">
        <authorList>
            <consortium name="RefSeq"/>
        </authorList>
    </citation>
    <scope>IDENTIFICATION</scope>
    <source>
        <strain evidence="3">Ishihara</strain>
        <tissue evidence="3">Whole body</tissue>
    </source>
</reference>
<accession>A0A9J7IW10</accession>
<dbReference type="OrthoDB" id="2017693at2759"/>
<dbReference type="RefSeq" id="XP_022825290.1">
    <property type="nucleotide sequence ID" value="XM_022969522.1"/>
</dbReference>
<dbReference type="Gene3D" id="3.30.70.120">
    <property type="match status" value="1"/>
</dbReference>
<dbReference type="PANTHER" id="PTHR23419:SF8">
    <property type="entry name" value="FI09726P"/>
    <property type="match status" value="1"/>
</dbReference>
<evidence type="ECO:0000313" key="2">
    <source>
        <dbReference type="Proteomes" id="UP000301870"/>
    </source>
</evidence>
<dbReference type="InterPro" id="IPR015867">
    <property type="entry name" value="N-reg_PII/ATP_PRibTrfase_C"/>
</dbReference>
<dbReference type="SUPFAM" id="SSF54913">
    <property type="entry name" value="GlnB-like"/>
    <property type="match status" value="1"/>
</dbReference>
<dbReference type="AlphaFoldDB" id="A0A9J7IW10"/>
<dbReference type="InterPro" id="IPR011322">
    <property type="entry name" value="N-reg_PII-like_a/b"/>
</dbReference>
<proteinExistence type="inferred from homology"/>
<name>A0A9J7IW10_SPOLT</name>
<dbReference type="GO" id="GO:0005507">
    <property type="term" value="F:copper ion binding"/>
    <property type="evidence" value="ECO:0007669"/>
    <property type="project" value="TreeGrafter"/>
</dbReference>
<protein>
    <submittedName>
        <fullName evidence="3">Protein CutA homolog</fullName>
    </submittedName>
</protein>
<dbReference type="InterPro" id="IPR004323">
    <property type="entry name" value="Ion_tolerance_CutA"/>
</dbReference>